<feature type="compositionally biased region" description="Polar residues" evidence="1">
    <location>
        <begin position="103"/>
        <end position="114"/>
    </location>
</feature>
<comment type="caution">
    <text evidence="3">The sequence shown here is derived from an EMBL/GenBank/DDBJ whole genome shotgun (WGS) entry which is preliminary data.</text>
</comment>
<dbReference type="AlphaFoldDB" id="A0A8H3NKI7"/>
<evidence type="ECO:0000313" key="4">
    <source>
        <dbReference type="Proteomes" id="UP000465221"/>
    </source>
</evidence>
<organism evidence="3 4">
    <name type="scientific">Aspergillus udagawae</name>
    <dbReference type="NCBI Taxonomy" id="91492"/>
    <lineage>
        <taxon>Eukaryota</taxon>
        <taxon>Fungi</taxon>
        <taxon>Dikarya</taxon>
        <taxon>Ascomycota</taxon>
        <taxon>Pezizomycotina</taxon>
        <taxon>Eurotiomycetes</taxon>
        <taxon>Eurotiomycetidae</taxon>
        <taxon>Eurotiales</taxon>
        <taxon>Aspergillaceae</taxon>
        <taxon>Aspergillus</taxon>
        <taxon>Aspergillus subgen. Fumigati</taxon>
    </lineage>
</organism>
<feature type="compositionally biased region" description="Low complexity" evidence="1">
    <location>
        <begin position="162"/>
        <end position="172"/>
    </location>
</feature>
<dbReference type="Proteomes" id="UP000465221">
    <property type="component" value="Unassembled WGS sequence"/>
</dbReference>
<feature type="transmembrane region" description="Helical" evidence="2">
    <location>
        <begin position="541"/>
        <end position="559"/>
    </location>
</feature>
<reference evidence="3 4" key="1">
    <citation type="submission" date="2020-01" db="EMBL/GenBank/DDBJ databases">
        <title>Draft genome sequence of Aspergillus udagawae IFM 46972.</title>
        <authorList>
            <person name="Takahashi H."/>
            <person name="Yaguchi T."/>
        </authorList>
    </citation>
    <scope>NUCLEOTIDE SEQUENCE [LARGE SCALE GENOMIC DNA]</scope>
    <source>
        <strain evidence="3 4">IFM 46972</strain>
    </source>
</reference>
<evidence type="ECO:0000313" key="3">
    <source>
        <dbReference type="EMBL" id="GFF33493.1"/>
    </source>
</evidence>
<sequence length="566" mass="62632">MSRLSKLGYSLSSSSLSSPSSSSSFSTFKGRRTPTIPCNSFVSDCSPISSAGVSSSTKVRRGSYLATRSSRASGPAPACSAPSTRFVRVPVPARTGTGGVHTLTRSRPSQSRGAAQQDGPLDVVHTIMERVRLRSQALRSRYGLPERPRVDPRTQPRVELASTSSVPTSRPTRFTERIRILAEEAAARSANRRATLSKLAAFNEVVARVRARKQSTPSAPPNDATRPVTRAEQVRPSAPPVNVARPVPRSERARPSASSVNATRSATPSVQARLSAPSVFDRISDLRAAQAERRRWIDEMIAQQEARASTRATSSAAIEQFRAKRQARLANRSLAGHLTLPHPTPTNSTQSTAIPAADLVRTQHSTSPADRLRKDKPAKRVRFGDVMVQPVSRWIVPTRHVFKRRYSAWEVPFLGLMTHPRTREVSHRPLARSAKGGAPPRRADFETDTKQCRRRPAADRESLQDGAGGWWLVLLEHMRVNGSVDYRKIGRRGNSDRYHRADELDVCSGWRLLASIRSKIPRTMIIRRQVFGRCGFGVSRWMDSLFGLLVLFVCFLFDVSRFAHTD</sequence>
<protein>
    <submittedName>
        <fullName evidence="3">Uncharacterized protein</fullName>
    </submittedName>
</protein>
<feature type="region of interest" description="Disordered" evidence="1">
    <location>
        <begin position="91"/>
        <end position="119"/>
    </location>
</feature>
<proteinExistence type="predicted"/>
<feature type="compositionally biased region" description="Basic and acidic residues" evidence="1">
    <location>
        <begin position="441"/>
        <end position="461"/>
    </location>
</feature>
<evidence type="ECO:0000256" key="1">
    <source>
        <dbReference type="SAM" id="MobiDB-lite"/>
    </source>
</evidence>
<feature type="region of interest" description="Disordered" evidence="1">
    <location>
        <begin position="1"/>
        <end position="34"/>
    </location>
</feature>
<evidence type="ECO:0000256" key="2">
    <source>
        <dbReference type="SAM" id="Phobius"/>
    </source>
</evidence>
<feature type="region of interest" description="Disordered" evidence="1">
    <location>
        <begin position="424"/>
        <end position="461"/>
    </location>
</feature>
<keyword evidence="2" id="KW-1133">Transmembrane helix</keyword>
<dbReference type="EMBL" id="BLKC01000021">
    <property type="protein sequence ID" value="GFF33493.1"/>
    <property type="molecule type" value="Genomic_DNA"/>
</dbReference>
<feature type="compositionally biased region" description="Basic and acidic residues" evidence="1">
    <location>
        <begin position="145"/>
        <end position="156"/>
    </location>
</feature>
<feature type="compositionally biased region" description="Low complexity" evidence="1">
    <location>
        <begin position="234"/>
        <end position="247"/>
    </location>
</feature>
<name>A0A8H3NKI7_9EURO</name>
<accession>A0A8H3NKI7</accession>
<feature type="compositionally biased region" description="Polar residues" evidence="1">
    <location>
        <begin position="261"/>
        <end position="270"/>
    </location>
</feature>
<keyword evidence="2" id="KW-0812">Transmembrane</keyword>
<feature type="region of interest" description="Disordered" evidence="1">
    <location>
        <begin position="145"/>
        <end position="172"/>
    </location>
</feature>
<gene>
    <name evidence="3" type="ORF">IFM46972_03910</name>
</gene>
<feature type="compositionally biased region" description="Low complexity" evidence="1">
    <location>
        <begin position="1"/>
        <end position="26"/>
    </location>
</feature>
<feature type="region of interest" description="Disordered" evidence="1">
    <location>
        <begin position="210"/>
        <end position="270"/>
    </location>
</feature>
<keyword evidence="2" id="KW-0472">Membrane</keyword>